<name>A0ABW2V060_9BACI</name>
<accession>A0ABW2V060</accession>
<keyword evidence="1" id="KW-0812">Transmembrane</keyword>
<dbReference type="Pfam" id="PF12670">
    <property type="entry name" value="DUF3792"/>
    <property type="match status" value="1"/>
</dbReference>
<evidence type="ECO:0000313" key="2">
    <source>
        <dbReference type="EMBL" id="MFC7747992.1"/>
    </source>
</evidence>
<proteinExistence type="predicted"/>
<sequence>MRQQQFAALLYGWIIVLGLILATSVILALLLEVTVLTETALSWITLAVGFISLFIGGLSAGIKGQKKGWLIGAATGGGFTLFTFLVQYIGYQQGFSLEQSLYHAGLILAALLGGSVGVNMLKSEN</sequence>
<feature type="transmembrane region" description="Helical" evidence="1">
    <location>
        <begin position="69"/>
        <end position="89"/>
    </location>
</feature>
<dbReference type="EMBL" id="JBHTGR010000057">
    <property type="protein sequence ID" value="MFC7747992.1"/>
    <property type="molecule type" value="Genomic_DNA"/>
</dbReference>
<keyword evidence="1" id="KW-1133">Transmembrane helix</keyword>
<feature type="transmembrane region" description="Helical" evidence="1">
    <location>
        <begin position="101"/>
        <end position="121"/>
    </location>
</feature>
<dbReference type="RefSeq" id="WP_382360732.1">
    <property type="nucleotide sequence ID" value="NZ_JBHTGR010000057.1"/>
</dbReference>
<evidence type="ECO:0000313" key="3">
    <source>
        <dbReference type="Proteomes" id="UP001596620"/>
    </source>
</evidence>
<feature type="transmembrane region" description="Helical" evidence="1">
    <location>
        <begin position="43"/>
        <end position="62"/>
    </location>
</feature>
<reference evidence="3" key="1">
    <citation type="journal article" date="2019" name="Int. J. Syst. Evol. Microbiol.">
        <title>The Global Catalogue of Microorganisms (GCM) 10K type strain sequencing project: providing services to taxonomists for standard genome sequencing and annotation.</title>
        <authorList>
            <consortium name="The Broad Institute Genomics Platform"/>
            <consortium name="The Broad Institute Genome Sequencing Center for Infectious Disease"/>
            <person name="Wu L."/>
            <person name="Ma J."/>
        </authorList>
    </citation>
    <scope>NUCLEOTIDE SEQUENCE [LARGE SCALE GENOMIC DNA]</scope>
    <source>
        <strain evidence="3">JCM 30234</strain>
    </source>
</reference>
<keyword evidence="3" id="KW-1185">Reference proteome</keyword>
<organism evidence="2 3">
    <name type="scientific">Lentibacillus kimchii</name>
    <dbReference type="NCBI Taxonomy" id="1542911"/>
    <lineage>
        <taxon>Bacteria</taxon>
        <taxon>Bacillati</taxon>
        <taxon>Bacillota</taxon>
        <taxon>Bacilli</taxon>
        <taxon>Bacillales</taxon>
        <taxon>Bacillaceae</taxon>
        <taxon>Lentibacillus</taxon>
    </lineage>
</organism>
<comment type="caution">
    <text evidence="2">The sequence shown here is derived from an EMBL/GenBank/DDBJ whole genome shotgun (WGS) entry which is preliminary data.</text>
</comment>
<evidence type="ECO:0000256" key="1">
    <source>
        <dbReference type="SAM" id="Phobius"/>
    </source>
</evidence>
<feature type="transmembrane region" description="Helical" evidence="1">
    <location>
        <begin position="7"/>
        <end position="31"/>
    </location>
</feature>
<keyword evidence="1" id="KW-0472">Membrane</keyword>
<dbReference type="InterPro" id="IPR023804">
    <property type="entry name" value="DUF3792_TM"/>
</dbReference>
<gene>
    <name evidence="2" type="ORF">ACFQU8_12420</name>
</gene>
<dbReference type="Proteomes" id="UP001596620">
    <property type="component" value="Unassembled WGS sequence"/>
</dbReference>
<dbReference type="NCBIfam" id="TIGR04086">
    <property type="entry name" value="TIGR04086_membr"/>
    <property type="match status" value="1"/>
</dbReference>
<protein>
    <submittedName>
        <fullName evidence="2">TIGR04086 family membrane protein</fullName>
    </submittedName>
</protein>